<evidence type="ECO:0000313" key="2">
    <source>
        <dbReference type="Proteomes" id="UP001055879"/>
    </source>
</evidence>
<organism evidence="1 2">
    <name type="scientific">Arctium lappa</name>
    <name type="common">Greater burdock</name>
    <name type="synonym">Lappa major</name>
    <dbReference type="NCBI Taxonomy" id="4217"/>
    <lineage>
        <taxon>Eukaryota</taxon>
        <taxon>Viridiplantae</taxon>
        <taxon>Streptophyta</taxon>
        <taxon>Embryophyta</taxon>
        <taxon>Tracheophyta</taxon>
        <taxon>Spermatophyta</taxon>
        <taxon>Magnoliopsida</taxon>
        <taxon>eudicotyledons</taxon>
        <taxon>Gunneridae</taxon>
        <taxon>Pentapetalae</taxon>
        <taxon>asterids</taxon>
        <taxon>campanulids</taxon>
        <taxon>Asterales</taxon>
        <taxon>Asteraceae</taxon>
        <taxon>Carduoideae</taxon>
        <taxon>Cardueae</taxon>
        <taxon>Arctiinae</taxon>
        <taxon>Arctium</taxon>
    </lineage>
</organism>
<dbReference type="EMBL" id="CM042049">
    <property type="protein sequence ID" value="KAI3748730.1"/>
    <property type="molecule type" value="Genomic_DNA"/>
</dbReference>
<dbReference type="Proteomes" id="UP001055879">
    <property type="component" value="Linkage Group LG03"/>
</dbReference>
<evidence type="ECO:0000313" key="1">
    <source>
        <dbReference type="EMBL" id="KAI3748730.1"/>
    </source>
</evidence>
<sequence>MDEEITGIQGTIIRVPTMPSGSLTVLSSLCLLTNKKKHGPFGHEEEACFSESWDVGSFRGFYGRAGFYLDSLGCFLKAIP</sequence>
<proteinExistence type="predicted"/>
<reference evidence="1 2" key="2">
    <citation type="journal article" date="2022" name="Mol. Ecol. Resour.">
        <title>The genomes of chicory, endive, great burdock and yacon provide insights into Asteraceae paleo-polyploidization history and plant inulin production.</title>
        <authorList>
            <person name="Fan W."/>
            <person name="Wang S."/>
            <person name="Wang H."/>
            <person name="Wang A."/>
            <person name="Jiang F."/>
            <person name="Liu H."/>
            <person name="Zhao H."/>
            <person name="Xu D."/>
            <person name="Zhang Y."/>
        </authorList>
    </citation>
    <scope>NUCLEOTIDE SEQUENCE [LARGE SCALE GENOMIC DNA]</scope>
    <source>
        <strain evidence="2">cv. Niubang</strain>
    </source>
</reference>
<accession>A0ACB9DQH1</accession>
<gene>
    <name evidence="1" type="ORF">L6452_12014</name>
</gene>
<protein>
    <submittedName>
        <fullName evidence="1">Uncharacterized protein</fullName>
    </submittedName>
</protein>
<keyword evidence="2" id="KW-1185">Reference proteome</keyword>
<name>A0ACB9DQH1_ARCLA</name>
<reference evidence="2" key="1">
    <citation type="journal article" date="2022" name="Mol. Ecol. Resour.">
        <title>The genomes of chicory, endive, great burdock and yacon provide insights into Asteraceae palaeo-polyploidization history and plant inulin production.</title>
        <authorList>
            <person name="Fan W."/>
            <person name="Wang S."/>
            <person name="Wang H."/>
            <person name="Wang A."/>
            <person name="Jiang F."/>
            <person name="Liu H."/>
            <person name="Zhao H."/>
            <person name="Xu D."/>
            <person name="Zhang Y."/>
        </authorList>
    </citation>
    <scope>NUCLEOTIDE SEQUENCE [LARGE SCALE GENOMIC DNA]</scope>
    <source>
        <strain evidence="2">cv. Niubang</strain>
    </source>
</reference>
<comment type="caution">
    <text evidence="1">The sequence shown here is derived from an EMBL/GenBank/DDBJ whole genome shotgun (WGS) entry which is preliminary data.</text>
</comment>